<keyword evidence="9" id="KW-1185">Reference proteome</keyword>
<feature type="transmembrane region" description="Helical" evidence="6">
    <location>
        <begin position="157"/>
        <end position="180"/>
    </location>
</feature>
<feature type="transmembrane region" description="Helical" evidence="6">
    <location>
        <begin position="251"/>
        <end position="269"/>
    </location>
</feature>
<dbReference type="Pfam" id="PF07690">
    <property type="entry name" value="MFS_1"/>
    <property type="match status" value="1"/>
</dbReference>
<evidence type="ECO:0000256" key="3">
    <source>
        <dbReference type="ARBA" id="ARBA00022989"/>
    </source>
</evidence>
<dbReference type="PROSITE" id="PS50850">
    <property type="entry name" value="MFS"/>
    <property type="match status" value="1"/>
</dbReference>
<feature type="transmembrane region" description="Helical" evidence="6">
    <location>
        <begin position="343"/>
        <end position="368"/>
    </location>
</feature>
<keyword evidence="4 6" id="KW-0472">Membrane</keyword>
<dbReference type="PANTHER" id="PTHR43826:SF6">
    <property type="entry name" value="GLYCEROL-3-PHOSPHATE TRANSPORTER"/>
    <property type="match status" value="1"/>
</dbReference>
<feature type="transmembrane region" description="Helical" evidence="6">
    <location>
        <begin position="321"/>
        <end position="337"/>
    </location>
</feature>
<dbReference type="InterPro" id="IPR020846">
    <property type="entry name" value="MFS_dom"/>
</dbReference>
<evidence type="ECO:0000256" key="2">
    <source>
        <dbReference type="ARBA" id="ARBA00022692"/>
    </source>
</evidence>
<organism evidence="8 9">
    <name type="scientific">Crassaminicella indica</name>
    <dbReference type="NCBI Taxonomy" id="2855394"/>
    <lineage>
        <taxon>Bacteria</taxon>
        <taxon>Bacillati</taxon>
        <taxon>Bacillota</taxon>
        <taxon>Clostridia</taxon>
        <taxon>Eubacteriales</taxon>
        <taxon>Clostridiaceae</taxon>
        <taxon>Crassaminicella</taxon>
    </lineage>
</organism>
<dbReference type="Proteomes" id="UP000886818">
    <property type="component" value="Chromosome"/>
</dbReference>
<keyword evidence="2 6" id="KW-0812">Transmembrane</keyword>
<feature type="transmembrane region" description="Helical" evidence="6">
    <location>
        <begin position="411"/>
        <end position="431"/>
    </location>
</feature>
<dbReference type="NCBIfam" id="TIGR00712">
    <property type="entry name" value="glpT"/>
    <property type="match status" value="1"/>
</dbReference>
<feature type="transmembrane region" description="Helical" evidence="6">
    <location>
        <begin position="26"/>
        <end position="44"/>
    </location>
</feature>
<feature type="transmembrane region" description="Helical" evidence="6">
    <location>
        <begin position="64"/>
        <end position="83"/>
    </location>
</feature>
<feature type="transmembrane region" description="Helical" evidence="6">
    <location>
        <begin position="186"/>
        <end position="205"/>
    </location>
</feature>
<proteinExistence type="predicted"/>
<evidence type="ECO:0000259" key="7">
    <source>
        <dbReference type="PROSITE" id="PS50850"/>
    </source>
</evidence>
<keyword evidence="3 6" id="KW-1133">Transmembrane helix</keyword>
<feature type="transmembrane region" description="Helical" evidence="6">
    <location>
        <begin position="380"/>
        <end position="399"/>
    </location>
</feature>
<dbReference type="InterPro" id="IPR021159">
    <property type="entry name" value="Sugar-P_transporter_CS"/>
</dbReference>
<feature type="transmembrane region" description="Helical" evidence="6">
    <location>
        <begin position="289"/>
        <end position="309"/>
    </location>
</feature>
<accession>A0ABX8RF22</accession>
<dbReference type="InterPro" id="IPR005267">
    <property type="entry name" value="G3P_transporter"/>
</dbReference>
<evidence type="ECO:0000313" key="8">
    <source>
        <dbReference type="EMBL" id="QXM07052.1"/>
    </source>
</evidence>
<sequence length="447" mass="49059">MLEFFKPAPAIERMSADKIDGAYKRYRFQVFMSIFIGYAAYYFIRKNFNMAAPYLIETYGYSKAQVGAVGSALGLAYGLSKFVMGNVSDRCNPRYFMAAGLILSGIVNLMFGYASSIPMLCVLMFLNGWFQGMGWPPCGRTMTHWFSDRERGVKMSIWNVAHNIGGALVPTLALAGLAIFSTWRGMFYFPAGLSIAIGIGIVIFLRDTPQSVGLPPIEEYKDDYPEVNVDDRERELSAKEILVKYVLCNKYIWYIAIANIFVYLVRYGVMDWIPVYLKEVKGFNIEEAGTAFALFEWAAIPGTIIVGWISDKVFHGRRAPMGVICMLGVIAAVFTYWKSDSIMAINIAVASVGALIYGPVMLIGVAALDYVPKKAAGTAAGFTGLFGYVGGAVSANIIIGAVVDNAGWDGAFKLIIAACLLAVVFLGLTWNTHDRSKENQKEAATKA</sequence>
<evidence type="ECO:0000256" key="1">
    <source>
        <dbReference type="ARBA" id="ARBA00004651"/>
    </source>
</evidence>
<comment type="subcellular location">
    <subcellularLocation>
        <location evidence="1">Cell membrane</location>
        <topology evidence="1">Multi-pass membrane protein</topology>
    </subcellularLocation>
</comment>
<feature type="transmembrane region" description="Helical" evidence="6">
    <location>
        <begin position="95"/>
        <end position="111"/>
    </location>
</feature>
<dbReference type="InterPro" id="IPR011701">
    <property type="entry name" value="MFS"/>
</dbReference>
<dbReference type="PIRSF" id="PIRSF002808">
    <property type="entry name" value="Hexose_phosphate_transp"/>
    <property type="match status" value="1"/>
</dbReference>
<evidence type="ECO:0000313" key="9">
    <source>
        <dbReference type="Proteomes" id="UP000886818"/>
    </source>
</evidence>
<evidence type="ECO:0000256" key="5">
    <source>
        <dbReference type="NCBIfam" id="TIGR00712"/>
    </source>
</evidence>
<dbReference type="CDD" id="cd17345">
    <property type="entry name" value="MFS_GlpT"/>
    <property type="match status" value="1"/>
</dbReference>
<dbReference type="RefSeq" id="WP_218283742.1">
    <property type="nucleotide sequence ID" value="NZ_CP078093.1"/>
</dbReference>
<name>A0ABX8RF22_9CLOT</name>
<evidence type="ECO:0000256" key="4">
    <source>
        <dbReference type="ARBA" id="ARBA00023136"/>
    </source>
</evidence>
<reference evidence="8" key="1">
    <citation type="submission" date="2021-07" db="EMBL/GenBank/DDBJ databases">
        <title>Complete genome sequence of Crassaminicella sp. 143-21, isolated from a deep-sea hydrothermal vent.</title>
        <authorList>
            <person name="Li X."/>
        </authorList>
    </citation>
    <scope>NUCLEOTIDE SEQUENCE</scope>
    <source>
        <strain evidence="8">143-21</strain>
    </source>
</reference>
<feature type="domain" description="Major facilitator superfamily (MFS) profile" evidence="7">
    <location>
        <begin position="26"/>
        <end position="434"/>
    </location>
</feature>
<dbReference type="InterPro" id="IPR051337">
    <property type="entry name" value="OPA_Antiporter"/>
</dbReference>
<dbReference type="NCBIfam" id="TIGR00881">
    <property type="entry name" value="2A0104"/>
    <property type="match status" value="1"/>
</dbReference>
<protein>
    <recommendedName>
        <fullName evidence="5">Glycerol-3-phosphate transporter</fullName>
    </recommendedName>
</protein>
<dbReference type="PANTHER" id="PTHR43826">
    <property type="entry name" value="GLUCOSE-6-PHOSPHATE EXCHANGER SLC37A4"/>
    <property type="match status" value="1"/>
</dbReference>
<evidence type="ECO:0000256" key="6">
    <source>
        <dbReference type="SAM" id="Phobius"/>
    </source>
</evidence>
<dbReference type="InterPro" id="IPR000849">
    <property type="entry name" value="Sugar_P_transporter"/>
</dbReference>
<gene>
    <name evidence="8" type="primary">glpT</name>
    <name evidence="8" type="ORF">KVH43_04910</name>
</gene>
<dbReference type="PROSITE" id="PS00942">
    <property type="entry name" value="GLPT"/>
    <property type="match status" value="1"/>
</dbReference>
<dbReference type="EMBL" id="CP078093">
    <property type="protein sequence ID" value="QXM07052.1"/>
    <property type="molecule type" value="Genomic_DNA"/>
</dbReference>